<dbReference type="InterPro" id="IPR001958">
    <property type="entry name" value="Tet-R_TetA/multi-R_MdtG-like"/>
</dbReference>
<dbReference type="OrthoDB" id="9800416at2"/>
<dbReference type="SUPFAM" id="SSF103473">
    <property type="entry name" value="MFS general substrate transporter"/>
    <property type="match status" value="1"/>
</dbReference>
<dbReference type="STRING" id="407234.SAMN05421795_101640"/>
<dbReference type="PROSITE" id="PS00216">
    <property type="entry name" value="SUGAR_TRANSPORT_1"/>
    <property type="match status" value="1"/>
</dbReference>
<feature type="transmembrane region" description="Helical" evidence="10">
    <location>
        <begin position="306"/>
        <end position="325"/>
    </location>
</feature>
<dbReference type="InterPro" id="IPR005829">
    <property type="entry name" value="Sugar_transporter_CS"/>
</dbReference>
<dbReference type="PANTHER" id="PTHR43124:SF3">
    <property type="entry name" value="CHLORAMPHENICOL EFFLUX PUMP RV0191"/>
    <property type="match status" value="1"/>
</dbReference>
<dbReference type="Proteomes" id="UP000186098">
    <property type="component" value="Unassembled WGS sequence"/>
</dbReference>
<comment type="function">
    <text evidence="1">Resistance to tetracycline by an active tetracycline efflux. This is an energy-dependent process that decreases the accumulation of the antibiotic in whole cells. This protein functions as a metal-tetracycline/H(+) antiporter.</text>
</comment>
<dbReference type="GO" id="GO:0042910">
    <property type="term" value="F:xenobiotic transmembrane transporter activity"/>
    <property type="evidence" value="ECO:0007669"/>
    <property type="project" value="InterPro"/>
</dbReference>
<dbReference type="InterPro" id="IPR011701">
    <property type="entry name" value="MFS"/>
</dbReference>
<reference evidence="13" key="1">
    <citation type="submission" date="2017-01" db="EMBL/GenBank/DDBJ databases">
        <authorList>
            <person name="Varghese N."/>
            <person name="Submissions S."/>
        </authorList>
    </citation>
    <scope>NUCLEOTIDE SEQUENCE [LARGE SCALE GENOMIC DNA]</scope>
    <source>
        <strain evidence="13">DSM 18714</strain>
    </source>
</reference>
<comment type="subcellular location">
    <subcellularLocation>
        <location evidence="10">Cell inner membrane</location>
        <topology evidence="10">Multi-pass membrane protein</topology>
    </subcellularLocation>
    <subcellularLocation>
        <location evidence="2">Cell membrane</location>
        <topology evidence="2">Multi-pass membrane protein</topology>
    </subcellularLocation>
</comment>
<dbReference type="InterPro" id="IPR036259">
    <property type="entry name" value="MFS_trans_sf"/>
</dbReference>
<dbReference type="InterPro" id="IPR020846">
    <property type="entry name" value="MFS_dom"/>
</dbReference>
<accession>A0A1N7K5S7</accession>
<keyword evidence="7 10" id="KW-0812">Transmembrane</keyword>
<keyword evidence="9 10" id="KW-0472">Membrane</keyword>
<evidence type="ECO:0000256" key="5">
    <source>
        <dbReference type="ARBA" id="ARBA00022448"/>
    </source>
</evidence>
<evidence type="ECO:0000256" key="4">
    <source>
        <dbReference type="ARBA" id="ARBA00007520"/>
    </source>
</evidence>
<keyword evidence="8 10" id="KW-1133">Transmembrane helix</keyword>
<evidence type="ECO:0000256" key="9">
    <source>
        <dbReference type="ARBA" id="ARBA00023136"/>
    </source>
</evidence>
<dbReference type="CDD" id="cd17320">
    <property type="entry name" value="MFS_MdfA_MDR_like"/>
    <property type="match status" value="1"/>
</dbReference>
<dbReference type="Gene3D" id="1.20.1720.10">
    <property type="entry name" value="Multidrug resistance protein D"/>
    <property type="match status" value="1"/>
</dbReference>
<feature type="transmembrane region" description="Helical" evidence="10">
    <location>
        <begin position="249"/>
        <end position="267"/>
    </location>
</feature>
<comment type="similarity">
    <text evidence="4">Belongs to the major facilitator superfamily. TCR/Tet family.</text>
</comment>
<protein>
    <recommendedName>
        <fullName evidence="10">Bcr/CflA family efflux transporter</fullName>
    </recommendedName>
</protein>
<feature type="transmembrane region" description="Helical" evidence="10">
    <location>
        <begin position="164"/>
        <end position="184"/>
    </location>
</feature>
<dbReference type="PRINTS" id="PR01035">
    <property type="entry name" value="TCRTETA"/>
</dbReference>
<dbReference type="InterPro" id="IPR050189">
    <property type="entry name" value="MFS_Efflux_Transporters"/>
</dbReference>
<feature type="transmembrane region" description="Helical" evidence="10">
    <location>
        <begin position="279"/>
        <end position="300"/>
    </location>
</feature>
<keyword evidence="6" id="KW-1003">Cell membrane</keyword>
<evidence type="ECO:0000313" key="12">
    <source>
        <dbReference type="EMBL" id="SIS56975.1"/>
    </source>
</evidence>
<dbReference type="AlphaFoldDB" id="A0A1N7K5S7"/>
<feature type="transmembrane region" description="Helical" evidence="10">
    <location>
        <begin position="78"/>
        <end position="96"/>
    </location>
</feature>
<evidence type="ECO:0000256" key="1">
    <source>
        <dbReference type="ARBA" id="ARBA00003279"/>
    </source>
</evidence>
<keyword evidence="13" id="KW-1185">Reference proteome</keyword>
<organism evidence="12 13">
    <name type="scientific">Phaeovulum vinaykumarii</name>
    <dbReference type="NCBI Taxonomy" id="407234"/>
    <lineage>
        <taxon>Bacteria</taxon>
        <taxon>Pseudomonadati</taxon>
        <taxon>Pseudomonadota</taxon>
        <taxon>Alphaproteobacteria</taxon>
        <taxon>Rhodobacterales</taxon>
        <taxon>Paracoccaceae</taxon>
        <taxon>Phaeovulum</taxon>
    </lineage>
</organism>
<evidence type="ECO:0000256" key="3">
    <source>
        <dbReference type="ARBA" id="ARBA00006236"/>
    </source>
</evidence>
<dbReference type="InterPro" id="IPR004812">
    <property type="entry name" value="Efflux_drug-R_Bcr/CmlA"/>
</dbReference>
<feature type="transmembrane region" description="Helical" evidence="10">
    <location>
        <begin position="47"/>
        <end position="66"/>
    </location>
</feature>
<dbReference type="EMBL" id="FTOM01000001">
    <property type="protein sequence ID" value="SIS56975.1"/>
    <property type="molecule type" value="Genomic_DNA"/>
</dbReference>
<proteinExistence type="inferred from homology"/>
<dbReference type="NCBIfam" id="TIGR00710">
    <property type="entry name" value="efflux_Bcr_CflA"/>
    <property type="match status" value="1"/>
</dbReference>
<evidence type="ECO:0000259" key="11">
    <source>
        <dbReference type="PROSITE" id="PS50850"/>
    </source>
</evidence>
<dbReference type="GO" id="GO:0005886">
    <property type="term" value="C:plasma membrane"/>
    <property type="evidence" value="ECO:0007669"/>
    <property type="project" value="UniProtKB-SubCell"/>
</dbReference>
<evidence type="ECO:0000256" key="2">
    <source>
        <dbReference type="ARBA" id="ARBA00004651"/>
    </source>
</evidence>
<feature type="transmembrane region" description="Helical" evidence="10">
    <location>
        <begin position="102"/>
        <end position="124"/>
    </location>
</feature>
<feature type="transmembrane region" description="Helical" evidence="10">
    <location>
        <begin position="337"/>
        <end position="361"/>
    </location>
</feature>
<evidence type="ECO:0000256" key="7">
    <source>
        <dbReference type="ARBA" id="ARBA00022692"/>
    </source>
</evidence>
<dbReference type="Pfam" id="PF07690">
    <property type="entry name" value="MFS_1"/>
    <property type="match status" value="1"/>
</dbReference>
<evidence type="ECO:0000256" key="10">
    <source>
        <dbReference type="RuleBase" id="RU365088"/>
    </source>
</evidence>
<dbReference type="PANTHER" id="PTHR43124">
    <property type="entry name" value="PURINE EFFLUX PUMP PBUE"/>
    <property type="match status" value="1"/>
</dbReference>
<feature type="transmembrane region" description="Helical" evidence="10">
    <location>
        <begin position="213"/>
        <end position="237"/>
    </location>
</feature>
<feature type="transmembrane region" description="Helical" evidence="10">
    <location>
        <begin position="136"/>
        <end position="158"/>
    </location>
</feature>
<evidence type="ECO:0000256" key="6">
    <source>
        <dbReference type="ARBA" id="ARBA00022475"/>
    </source>
</evidence>
<name>A0A1N7K5S7_9RHOB</name>
<comment type="similarity">
    <text evidence="3 10">Belongs to the major facilitator superfamily. Bcr/CmlA family.</text>
</comment>
<keyword evidence="10" id="KW-0997">Cell inner membrane</keyword>
<dbReference type="GO" id="GO:1990961">
    <property type="term" value="P:xenobiotic detoxification by transmembrane export across the plasma membrane"/>
    <property type="evidence" value="ECO:0007669"/>
    <property type="project" value="InterPro"/>
</dbReference>
<evidence type="ECO:0000313" key="13">
    <source>
        <dbReference type="Proteomes" id="UP000186098"/>
    </source>
</evidence>
<keyword evidence="5 10" id="KW-0813">Transport</keyword>
<sequence>MTPHFLDRQSPPHIATLILLAGLAALSMNIFLPSLPGMARHFGVDYAVMQLSVSAYLGVSAALQLVIGPISDRYGRRVVILGALILFLLATAGTLLAPSAEIFLIARMAQAIIATGMALSRAVVRDMVPGPEAASMIGYVTMGMSVVPMIGPVLGGILDEAFGWQASFSLLLALGLAVTALVWADLGETAAPGGGGFAAQVRSYPALFASRRFWGYCLAATLSSGSFFAYLGGAPFVGAHVFGISPATLGYFFTAPAVGYSLGNFLSGRFSVRLGTDRMIWLGTLVATGALGLATALAVAGISHPLIFFPAVGVMALGNGMTLPNANAGMMSVRPELAGTASGLGGAMTIGGGAALAAVAGALLRPGGTETPLLALMTASSIASIAAIMWVRARRAALGV</sequence>
<gene>
    <name evidence="12" type="ORF">SAMN05421795_101640</name>
</gene>
<feature type="transmembrane region" description="Helical" evidence="10">
    <location>
        <begin position="373"/>
        <end position="391"/>
    </location>
</feature>
<dbReference type="PROSITE" id="PS50850">
    <property type="entry name" value="MFS"/>
    <property type="match status" value="1"/>
</dbReference>
<dbReference type="RefSeq" id="WP_076363430.1">
    <property type="nucleotide sequence ID" value="NZ_FTOM01000001.1"/>
</dbReference>
<feature type="domain" description="Major facilitator superfamily (MFS) profile" evidence="11">
    <location>
        <begin position="13"/>
        <end position="395"/>
    </location>
</feature>
<evidence type="ECO:0000256" key="8">
    <source>
        <dbReference type="ARBA" id="ARBA00022989"/>
    </source>
</evidence>
<feature type="transmembrane region" description="Helical" evidence="10">
    <location>
        <begin position="12"/>
        <end position="35"/>
    </location>
</feature>